<evidence type="ECO:0000313" key="2">
    <source>
        <dbReference type="EMBL" id="BFP56917.1"/>
    </source>
</evidence>
<dbReference type="InterPro" id="IPR044927">
    <property type="entry name" value="Endonuclea_NS_2"/>
</dbReference>
<dbReference type="KEGG" id="stcm:SCMC78_67240"/>
<protein>
    <recommendedName>
        <fullName evidence="1">Type VII secretion system protein EssD-like domain-containing protein</fullName>
    </recommendedName>
</protein>
<evidence type="ECO:0000259" key="1">
    <source>
        <dbReference type="Pfam" id="PF13930"/>
    </source>
</evidence>
<accession>A0AB33KWB7</accession>
<reference evidence="2" key="1">
    <citation type="submission" date="2024-07" db="EMBL/GenBank/DDBJ databases">
        <title>Complete genome sequences of cellulolytic bacteria, Kitasatospora sp. CMC57 and Streptomyces sp. CMC78, isolated from Japanese agricultural soil.</title>
        <authorList>
            <person name="Hashimoto T."/>
            <person name="Ito M."/>
            <person name="Iwamoto M."/>
            <person name="Fukahori D."/>
            <person name="Shoda T."/>
            <person name="Sakoda M."/>
            <person name="Morohoshi T."/>
            <person name="Mitsuboshi M."/>
            <person name="Nishizawa T."/>
        </authorList>
    </citation>
    <scope>NUCLEOTIDE SEQUENCE</scope>
    <source>
        <strain evidence="2">CMC78</strain>
    </source>
</reference>
<dbReference type="AlphaFoldDB" id="A0AB33KWB7"/>
<dbReference type="EMBL" id="AP035884">
    <property type="protein sequence ID" value="BFP56917.1"/>
    <property type="molecule type" value="Genomic_DNA"/>
</dbReference>
<organism evidence="2">
    <name type="scientific">Streptomyces sp. CMC78</name>
    <dbReference type="NCBI Taxonomy" id="3231512"/>
    <lineage>
        <taxon>Bacteria</taxon>
        <taxon>Bacillati</taxon>
        <taxon>Actinomycetota</taxon>
        <taxon>Actinomycetes</taxon>
        <taxon>Kitasatosporales</taxon>
        <taxon>Streptomycetaceae</taxon>
        <taxon>Streptomyces</taxon>
    </lineage>
</organism>
<gene>
    <name evidence="2" type="ORF">SCMC78_67240</name>
</gene>
<proteinExistence type="predicted"/>
<feature type="domain" description="Type VII secretion system protein EssD-like" evidence="1">
    <location>
        <begin position="6"/>
        <end position="78"/>
    </location>
</feature>
<dbReference type="Gene3D" id="3.40.570.10">
    <property type="entry name" value="Extracellular Endonuclease, subunit A"/>
    <property type="match status" value="1"/>
</dbReference>
<sequence length="113" mass="11834">MPVGNRAALHLIGNQMGGDNGTLRNFVAGYQTPANSPDMRGLENDITKAVKSGETISLGVLPVYKGADPAIPTEIIMYAVGNKGYKLDCTVYNRAVGGYSCSQRSSGGKLSVP</sequence>
<dbReference type="InterPro" id="IPR044929">
    <property type="entry name" value="DNA/RNA_non-sp_Endonuclease_sf"/>
</dbReference>
<dbReference type="Pfam" id="PF13930">
    <property type="entry name" value="Endonuclea_NS_2"/>
    <property type="match status" value="1"/>
</dbReference>
<name>A0AB33KWB7_9ACTN</name>